<name>A0ABN5WP31_9GAMM</name>
<dbReference type="SMART" id="SM00342">
    <property type="entry name" value="HTH_ARAC"/>
    <property type="match status" value="1"/>
</dbReference>
<sequence>MALFELHSRNLAQEQVAHTHDFHQLILATCGVTELSMEGQGERVNARRGCLIPSSRHHEYQGDGSNRTLVLDIPVAHLASLEKGGEIERLFDKPRFLACPGVKSAYPRSGQSANSARRCRMKSRFCCCALYMYLQDATPTAAGQLGQHSISERLDLARLDAWLDKHLADEVRVEQMASLCALSPGHFHSCFRELTGVTPLAYVQRRRLEHARTLVRHSTLSLGHIAMLVGFRDQGSFSRAYRRYFDVSPSSDR</sequence>
<dbReference type="SUPFAM" id="SSF46689">
    <property type="entry name" value="Homeodomain-like"/>
    <property type="match status" value="2"/>
</dbReference>
<protein>
    <submittedName>
        <fullName evidence="5">AraC family transcriptional regulator</fullName>
    </submittedName>
</protein>
<dbReference type="InterPro" id="IPR018060">
    <property type="entry name" value="HTH_AraC"/>
</dbReference>
<dbReference type="SUPFAM" id="SSF51215">
    <property type="entry name" value="Regulatory protein AraC"/>
    <property type="match status" value="1"/>
</dbReference>
<keyword evidence="3" id="KW-0804">Transcription</keyword>
<evidence type="ECO:0000313" key="5">
    <source>
        <dbReference type="EMBL" id="BBI48550.1"/>
    </source>
</evidence>
<feature type="domain" description="HTH araC/xylS-type" evidence="4">
    <location>
        <begin position="157"/>
        <end position="253"/>
    </location>
</feature>
<gene>
    <name evidence="5" type="ORF">HORIV_09710</name>
</gene>
<organism evidence="5 6">
    <name type="scientific">Vreelandella olivaria</name>
    <dbReference type="NCBI Taxonomy" id="390919"/>
    <lineage>
        <taxon>Bacteria</taxon>
        <taxon>Pseudomonadati</taxon>
        <taxon>Pseudomonadota</taxon>
        <taxon>Gammaproteobacteria</taxon>
        <taxon>Oceanospirillales</taxon>
        <taxon>Halomonadaceae</taxon>
        <taxon>Vreelandella</taxon>
    </lineage>
</organism>
<evidence type="ECO:0000256" key="2">
    <source>
        <dbReference type="ARBA" id="ARBA00023125"/>
    </source>
</evidence>
<dbReference type="PANTHER" id="PTHR46796:SF10">
    <property type="entry name" value="TRANSCRIPTIONAL ACTIVATOR FEAR"/>
    <property type="match status" value="1"/>
</dbReference>
<proteinExistence type="predicted"/>
<evidence type="ECO:0000256" key="1">
    <source>
        <dbReference type="ARBA" id="ARBA00023015"/>
    </source>
</evidence>
<keyword evidence="1" id="KW-0805">Transcription regulation</keyword>
<dbReference type="PROSITE" id="PS01124">
    <property type="entry name" value="HTH_ARAC_FAMILY_2"/>
    <property type="match status" value="1"/>
</dbReference>
<dbReference type="Pfam" id="PF12833">
    <property type="entry name" value="HTH_18"/>
    <property type="match status" value="1"/>
</dbReference>
<dbReference type="InterPro" id="IPR037923">
    <property type="entry name" value="HTH-like"/>
</dbReference>
<dbReference type="InterPro" id="IPR009057">
    <property type="entry name" value="Homeodomain-like_sf"/>
</dbReference>
<dbReference type="InterPro" id="IPR050204">
    <property type="entry name" value="AraC_XylS_family_regulators"/>
</dbReference>
<dbReference type="PANTHER" id="PTHR46796">
    <property type="entry name" value="HTH-TYPE TRANSCRIPTIONAL ACTIVATOR RHAS-RELATED"/>
    <property type="match status" value="1"/>
</dbReference>
<evidence type="ECO:0000313" key="6">
    <source>
        <dbReference type="Proteomes" id="UP000289555"/>
    </source>
</evidence>
<evidence type="ECO:0000259" key="4">
    <source>
        <dbReference type="PROSITE" id="PS01124"/>
    </source>
</evidence>
<reference evidence="6" key="1">
    <citation type="journal article" date="2019" name="Microbiol. Resour. Announc.">
        <title>Complete Genome Sequence of Halomonas olivaria, a Moderately Halophilic Bacterium Isolated from Olive Processing Effluents, Obtained by Nanopore Sequencing.</title>
        <authorList>
            <person name="Nagata S."/>
            <person name="Ii K.M."/>
            <person name="Tsukimi T."/>
            <person name="Miura M.C."/>
            <person name="Galipon J."/>
            <person name="Arakawa K."/>
        </authorList>
    </citation>
    <scope>NUCLEOTIDE SEQUENCE [LARGE SCALE GENOMIC DNA]</scope>
    <source>
        <strain evidence="6">TYRC17</strain>
    </source>
</reference>
<dbReference type="Gene3D" id="1.10.10.60">
    <property type="entry name" value="Homeodomain-like"/>
    <property type="match status" value="2"/>
</dbReference>
<keyword evidence="6" id="KW-1185">Reference proteome</keyword>
<dbReference type="EMBL" id="AP019416">
    <property type="protein sequence ID" value="BBI48550.1"/>
    <property type="molecule type" value="Genomic_DNA"/>
</dbReference>
<accession>A0ABN5WP31</accession>
<dbReference type="Proteomes" id="UP000289555">
    <property type="component" value="Chromosome"/>
</dbReference>
<evidence type="ECO:0000256" key="3">
    <source>
        <dbReference type="ARBA" id="ARBA00023163"/>
    </source>
</evidence>
<keyword evidence="2" id="KW-0238">DNA-binding</keyword>